<evidence type="ECO:0000313" key="2">
    <source>
        <dbReference type="Proteomes" id="UP000596329"/>
    </source>
</evidence>
<sequence length="227" mass="26200">MISIDRVYKTILTLANSDIRGNVTPSELKLLLNDVVNEIYEEYPFELSRQVNRQNKGLVNGGSENTADMIREKMNHFLQNAPLVFVTTLFQLPTNLRHIDSIWYNNTEIEKSKNIKEFKLIDAKIDYPVYLQQGTTIQVLPNTINSNVSISYKRKPLIANWTYVVIGGAEIFNPSSDDFQDIDLHPSEENNVILRTLFRFGINLKEKDLQEVTENKEIKDYQQDNAS</sequence>
<dbReference type="RefSeq" id="WP_203095810.1">
    <property type="nucleotide sequence ID" value="NZ_CP059075.1"/>
</dbReference>
<dbReference type="AlphaFoldDB" id="A0A7U2R915"/>
<evidence type="ECO:0000313" key="1">
    <source>
        <dbReference type="EMBL" id="QRE03513.1"/>
    </source>
</evidence>
<reference evidence="1 2" key="1">
    <citation type="submission" date="2020-07" db="EMBL/GenBank/DDBJ databases">
        <title>Genomic characterization of Flavobacterium psychrophilum strains.</title>
        <authorList>
            <person name="Castillo D."/>
            <person name="Jorgensen J."/>
            <person name="Middelboe M."/>
        </authorList>
    </citation>
    <scope>NUCLEOTIDE SEQUENCE [LARGE SCALE GENOMIC DNA]</scope>
    <source>
        <strain evidence="1 2">FPS-R7</strain>
    </source>
</reference>
<dbReference type="EMBL" id="CP059075">
    <property type="protein sequence ID" value="QRE03513.1"/>
    <property type="molecule type" value="Genomic_DNA"/>
</dbReference>
<organism evidence="1 2">
    <name type="scientific">Flavobacterium psychrophilum</name>
    <dbReference type="NCBI Taxonomy" id="96345"/>
    <lineage>
        <taxon>Bacteria</taxon>
        <taxon>Pseudomonadati</taxon>
        <taxon>Bacteroidota</taxon>
        <taxon>Flavobacteriia</taxon>
        <taxon>Flavobacteriales</taxon>
        <taxon>Flavobacteriaceae</taxon>
        <taxon>Flavobacterium</taxon>
    </lineage>
</organism>
<name>A0A7U2R915_FLAPS</name>
<proteinExistence type="predicted"/>
<dbReference type="Proteomes" id="UP000596329">
    <property type="component" value="Chromosome"/>
</dbReference>
<gene>
    <name evidence="1" type="ORF">H0H26_11575</name>
</gene>
<protein>
    <submittedName>
        <fullName evidence="1">Uncharacterized protein</fullName>
    </submittedName>
</protein>
<accession>A0A7U2R915</accession>